<evidence type="ECO:0000313" key="1">
    <source>
        <dbReference type="EMBL" id="MFD1455140.1"/>
    </source>
</evidence>
<evidence type="ECO:0000313" key="2">
    <source>
        <dbReference type="Proteomes" id="UP001597189"/>
    </source>
</evidence>
<proteinExistence type="predicted"/>
<sequence>MKRKTITTVGIITATLSVGLVTLNASENTGAALAKTKAVKIVKTKKLSGKAYRAKKGYLYKNKQLTKKSWSLKHHRKTTFYAKKQVTVKKPNGKKAIYFYVVTKNHRTKGYVWRGNLKRYVVKKSKKATTTKKVVAKPTVTKTELQSLINQSPDLDPTGKLLSLSKKDYQTYDDLFDTNFNLTNFSDTGVFKHHQAKLYVKDSAMNASVAVAIKKWNDALGKTVFTLGTQGNHTMTVKLGNNQENDQEDNWIGLYDRKTVLIDQTDFNDVDVGNSSTADPDLKQQYESLGDQVKQNKDKYDAQKASISASYQSQFSEINQKVSQATAAERTALTAQRKQLAVQKRAALRTLQDAYSQKDTVLRSQRSKVLKQLISKQHTNFIGAVIMHELGHSLGLDHTPYLADMLFANGNLQGKYTSANVKYPWEEFKGPEVKQGIDTGILSQRDIDRAKLTEQLGYW</sequence>
<keyword evidence="2" id="KW-1185">Reference proteome</keyword>
<dbReference type="EMBL" id="JBHTOD010000003">
    <property type="protein sequence ID" value="MFD1455140.1"/>
    <property type="molecule type" value="Genomic_DNA"/>
</dbReference>
<accession>A0ABW4D322</accession>
<dbReference type="Gene3D" id="3.40.390.10">
    <property type="entry name" value="Collagenase (Catalytic Domain)"/>
    <property type="match status" value="1"/>
</dbReference>
<dbReference type="InterPro" id="IPR024079">
    <property type="entry name" value="MetalloPept_cat_dom_sf"/>
</dbReference>
<name>A0ABW4D322_9LACO</name>
<dbReference type="RefSeq" id="WP_203643760.1">
    <property type="nucleotide sequence ID" value="NZ_BOLN01000003.1"/>
</dbReference>
<protein>
    <recommendedName>
        <fullName evidence="3">Peptidase M10 metallopeptidase domain-containing protein</fullName>
    </recommendedName>
</protein>
<evidence type="ECO:0008006" key="3">
    <source>
        <dbReference type="Google" id="ProtNLM"/>
    </source>
</evidence>
<reference evidence="2" key="1">
    <citation type="journal article" date="2019" name="Int. J. Syst. Evol. Microbiol.">
        <title>The Global Catalogue of Microorganisms (GCM) 10K type strain sequencing project: providing services to taxonomists for standard genome sequencing and annotation.</title>
        <authorList>
            <consortium name="The Broad Institute Genomics Platform"/>
            <consortium name="The Broad Institute Genome Sequencing Center for Infectious Disease"/>
            <person name="Wu L."/>
            <person name="Ma J."/>
        </authorList>
    </citation>
    <scope>NUCLEOTIDE SEQUENCE [LARGE SCALE GENOMIC DNA]</scope>
    <source>
        <strain evidence="2">CCM 8979</strain>
    </source>
</reference>
<organism evidence="1 2">
    <name type="scientific">Levilactobacillus lanxiensis</name>
    <dbReference type="NCBI Taxonomy" id="2799568"/>
    <lineage>
        <taxon>Bacteria</taxon>
        <taxon>Bacillati</taxon>
        <taxon>Bacillota</taxon>
        <taxon>Bacilli</taxon>
        <taxon>Lactobacillales</taxon>
        <taxon>Lactobacillaceae</taxon>
        <taxon>Levilactobacillus</taxon>
    </lineage>
</organism>
<gene>
    <name evidence="1" type="ORF">ACFQ44_05470</name>
</gene>
<comment type="caution">
    <text evidence="1">The sequence shown here is derived from an EMBL/GenBank/DDBJ whole genome shotgun (WGS) entry which is preliminary data.</text>
</comment>
<dbReference type="SUPFAM" id="SSF55486">
    <property type="entry name" value="Metalloproteases ('zincins'), catalytic domain"/>
    <property type="match status" value="1"/>
</dbReference>
<dbReference type="Proteomes" id="UP001597189">
    <property type="component" value="Unassembled WGS sequence"/>
</dbReference>